<evidence type="ECO:0000256" key="6">
    <source>
        <dbReference type="ARBA" id="ARBA00022989"/>
    </source>
</evidence>
<dbReference type="Proteomes" id="UP001499924">
    <property type="component" value="Unassembled WGS sequence"/>
</dbReference>
<evidence type="ECO:0000256" key="8">
    <source>
        <dbReference type="PROSITE-ProRule" id="PRU00703"/>
    </source>
</evidence>
<feature type="domain" description="CBS" evidence="10">
    <location>
        <begin position="90"/>
        <end position="146"/>
    </location>
</feature>
<comment type="subcellular location">
    <subcellularLocation>
        <location evidence="1">Membrane</location>
        <topology evidence="1">Multi-pass membrane protein</topology>
    </subcellularLocation>
</comment>
<evidence type="ECO:0000313" key="11">
    <source>
        <dbReference type="EMBL" id="GAA3174017.1"/>
    </source>
</evidence>
<dbReference type="PROSITE" id="PS51371">
    <property type="entry name" value="CBS"/>
    <property type="match status" value="1"/>
</dbReference>
<proteinExistence type="inferred from homology"/>
<feature type="transmembrane region" description="Helical" evidence="9">
    <location>
        <begin position="312"/>
        <end position="335"/>
    </location>
</feature>
<dbReference type="InterPro" id="IPR046342">
    <property type="entry name" value="CBS_dom_sf"/>
</dbReference>
<evidence type="ECO:0000256" key="5">
    <source>
        <dbReference type="ARBA" id="ARBA00022842"/>
    </source>
</evidence>
<dbReference type="InterPro" id="IPR000644">
    <property type="entry name" value="CBS_dom"/>
</dbReference>
<dbReference type="SUPFAM" id="SSF54631">
    <property type="entry name" value="CBS-domain pair"/>
    <property type="match status" value="1"/>
</dbReference>
<evidence type="ECO:0000256" key="3">
    <source>
        <dbReference type="ARBA" id="ARBA00022448"/>
    </source>
</evidence>
<evidence type="ECO:0000256" key="2">
    <source>
        <dbReference type="ARBA" id="ARBA00009749"/>
    </source>
</evidence>
<dbReference type="InterPro" id="IPR036739">
    <property type="entry name" value="SLC41_membr_dom_sf"/>
</dbReference>
<dbReference type="EMBL" id="BAAAVV010000006">
    <property type="protein sequence ID" value="GAA3174017.1"/>
    <property type="molecule type" value="Genomic_DNA"/>
</dbReference>
<evidence type="ECO:0000256" key="9">
    <source>
        <dbReference type="SAM" id="Phobius"/>
    </source>
</evidence>
<dbReference type="Gene3D" id="1.10.357.20">
    <property type="entry name" value="SLC41 divalent cation transporters, integral membrane domain"/>
    <property type="match status" value="1"/>
</dbReference>
<evidence type="ECO:0000256" key="7">
    <source>
        <dbReference type="ARBA" id="ARBA00023136"/>
    </source>
</evidence>
<reference evidence="12" key="1">
    <citation type="journal article" date="2019" name="Int. J. Syst. Evol. Microbiol.">
        <title>The Global Catalogue of Microorganisms (GCM) 10K type strain sequencing project: providing services to taxonomists for standard genome sequencing and annotation.</title>
        <authorList>
            <consortium name="The Broad Institute Genomics Platform"/>
            <consortium name="The Broad Institute Genome Sequencing Center for Infectious Disease"/>
            <person name="Wu L."/>
            <person name="Ma J."/>
        </authorList>
    </citation>
    <scope>NUCLEOTIDE SEQUENCE [LARGE SCALE GENOMIC DNA]</scope>
    <source>
        <strain evidence="12">JCM 15614</strain>
    </source>
</reference>
<keyword evidence="4 9" id="KW-0812">Transmembrane</keyword>
<dbReference type="SUPFAM" id="SSF161093">
    <property type="entry name" value="MgtE membrane domain-like"/>
    <property type="match status" value="1"/>
</dbReference>
<evidence type="ECO:0000256" key="4">
    <source>
        <dbReference type="ARBA" id="ARBA00022692"/>
    </source>
</evidence>
<evidence type="ECO:0000259" key="10">
    <source>
        <dbReference type="PROSITE" id="PS51371"/>
    </source>
</evidence>
<keyword evidence="12" id="KW-1185">Reference proteome</keyword>
<dbReference type="InterPro" id="IPR006667">
    <property type="entry name" value="SLC41_membr_dom"/>
</dbReference>
<evidence type="ECO:0000256" key="1">
    <source>
        <dbReference type="ARBA" id="ARBA00004141"/>
    </source>
</evidence>
<dbReference type="Pfam" id="PF01769">
    <property type="entry name" value="MgtE"/>
    <property type="match status" value="1"/>
</dbReference>
<keyword evidence="5" id="KW-0460">Magnesium</keyword>
<name>A0ABP6PCK4_9ACTN</name>
<dbReference type="Pfam" id="PF00571">
    <property type="entry name" value="CBS"/>
    <property type="match status" value="1"/>
</dbReference>
<dbReference type="Gene3D" id="3.10.580.10">
    <property type="entry name" value="CBS-domain"/>
    <property type="match status" value="1"/>
</dbReference>
<organism evidence="11 12">
    <name type="scientific">Blastococcus jejuensis</name>
    <dbReference type="NCBI Taxonomy" id="351224"/>
    <lineage>
        <taxon>Bacteria</taxon>
        <taxon>Bacillati</taxon>
        <taxon>Actinomycetota</taxon>
        <taxon>Actinomycetes</taxon>
        <taxon>Geodermatophilales</taxon>
        <taxon>Geodermatophilaceae</taxon>
        <taxon>Blastococcus</taxon>
    </lineage>
</organism>
<comment type="similarity">
    <text evidence="2">Belongs to the SLC41A transporter family.</text>
</comment>
<keyword evidence="7 9" id="KW-0472">Membrane</keyword>
<keyword evidence="8" id="KW-0129">CBS domain</keyword>
<comment type="caution">
    <text evidence="11">The sequence shown here is derived from an EMBL/GenBank/DDBJ whole genome shotgun (WGS) entry which is preliminary data.</text>
</comment>
<accession>A0ABP6PCK4</accession>
<feature type="transmembrane region" description="Helical" evidence="9">
    <location>
        <begin position="242"/>
        <end position="266"/>
    </location>
</feature>
<evidence type="ECO:0000313" key="12">
    <source>
        <dbReference type="Proteomes" id="UP001499924"/>
    </source>
</evidence>
<feature type="transmembrane region" description="Helical" evidence="9">
    <location>
        <begin position="272"/>
        <end position="300"/>
    </location>
</feature>
<protein>
    <submittedName>
        <fullName evidence="11">Magnesium transporter</fullName>
    </submittedName>
</protein>
<keyword evidence="3" id="KW-0813">Transport</keyword>
<dbReference type="RefSeq" id="WP_344689700.1">
    <property type="nucleotide sequence ID" value="NZ_BAAAVV010000006.1"/>
</dbReference>
<dbReference type="PANTHER" id="PTHR41394">
    <property type="entry name" value="MAGNESIUM TRANSPORTER MGTE"/>
    <property type="match status" value="1"/>
</dbReference>
<keyword evidence="6 9" id="KW-1133">Transmembrane helix</keyword>
<gene>
    <name evidence="11" type="ORF">GCM10010531_29500</name>
</gene>
<sequence>MTTALAPLPGQPEPLLPGSVDRYLVTDVPLCGPATTAAELRGMLAGRRYASAADVAVCTADGPAGHRLLGLIPLEDVLAADAGALAQDLMDPDPPVVAPGLDQEKAAWKATHHGESSLAVVDSAGVFLGLVPPARLLAVLLTEHDEDLARLGGFLTSSESARHAMDEPIAARLWHRLPWLVLGLLGSAGAAVLVRGFEAELAAEVRLAFFIPGIVYMADAVGTQTEALVIRGLSVGVPIRSVFRLESVTGLVVGLFLAALALPAVWLVLGSAALALTVSLALAAACTVATVVAMSLPWVMSRFKRDPAFGSGPLATVVQDLLSLVIYFLIAAVVLG</sequence>
<dbReference type="PANTHER" id="PTHR41394:SF5">
    <property type="entry name" value="SLC41A_MGTE INTEGRAL MEMBRANE DOMAIN-CONTAINING PROTEIN"/>
    <property type="match status" value="1"/>
</dbReference>